<sequence>MIIGAFTSLWPLSGITNTLQCKDRSRSWDSNSGIRACAFKNFDLGEWSWENSQKQCVGQTSLAQLGEYEMWEIRIKQYFQIQDYALWEVIENGNSWVPIPVTSTETGPSTGLKMTVPSTAEEKICKKNDVKARSLLLMALPNEHQLTFDQYVDAQSMFAAIKARFGGNEATKKTQKALLKQQYENFNASSSESLDSIFNRLQKLVSRLAILGVVTPPEDLNVKFLRSLPSEWDTHVVVWMNKPDFDTMGLDDLYNNFKIVEQKVKRSVGANNDDKNLAFLTTSGASSTKNINTVNPEVSTGTTKVNTASTEISTASFSDATENAEQPQRSKDNTKLESSRRCSSKHSTMAFSDSEVTNDKSCLKNYEALKKQYDDLLVKLDDTGFKASTYKRGLSILEGQILKYKESEVLFSEEIALLKRSVGHKEYQMGLLRTELEKVKEEKEGFEFKIAKFEKSAKDLDQLLASQITDKSKKGFGYNAVPSPHPLILNRPTPLDLSYSGLEEFKQPEEEELKKARRIIDAPQLLKIGVVSMMRMMLCLSLRKTFAHLSDFKDFDGGRLLWWRSIWRQNYWYREKGIKREYSVARTPQQNGVAERKNRTLIEAARTMLADSKLPTTFWAEAVSTACYVQNRVLIVKPHNKTPYELFRGFKPAIGFMKPFGCHVTILNTLDNLGKFDEKSDEVVAGKSSNDFAGIQGVSESSTSSQQDQDWIAMPIWKDASYFGDALPNIVDDAQIEDKDELHDEDDATEESHDGSSLKENGTADQQVNTARPDINTGSREVSTALPEVNTATPEDLVGPSPASEDSHMEDQEIELGNIPQSYEVPTTPHTRIHKDHPIEHVIGRTKRVSQALRDLAWVEAMQEELLSSNMQKVYRKQEDCKGDCFFRNKARLVAQGHTQEEGIDYDEVFAPVARIEAIRIFLAYASYMGFMVYQMDVKSAFLYGQIEEEVVKALYGLHQAPRAWYDTLANYLLCNGFERGKIDQTLFIKRHKGHILLVQIYVDDIIFGSTKKELCDEFEKLMKDKFQMSSMGELTFFLGLQVQQKKKGIFISQDKYVHEILRKFNYSDVKSASTPTDLEKPLVQDGDAADVDEHLYRSMIGSLMYLTASRPDIMFAVCACARFQVSPKSSHLLAVKRIFRYLKGKPSLGLWYSKDSPLELVAYTDSDYAGATQDRKSTTGGCQFLGNRLISWQCKKQTVVATSTTEAEYVAAASCCGQVLWIQNQLLDYGYNFMNTVIYIDNNSTICIIENPVQHSKTKHIEIRHHFIRDCNAKKLIQMAKIDTQHNVADLLTKGFDAGRFQYLVSSIGMLNP</sequence>
<dbReference type="InterPro" id="IPR012337">
    <property type="entry name" value="RNaseH-like_sf"/>
</dbReference>
<evidence type="ECO:0000256" key="1">
    <source>
        <dbReference type="SAM" id="MobiDB-lite"/>
    </source>
</evidence>
<name>A0ABQ5E2Q2_9ASTR</name>
<accession>A0ABQ5E2Q2</accession>
<reference evidence="3" key="2">
    <citation type="submission" date="2022-01" db="EMBL/GenBank/DDBJ databases">
        <authorList>
            <person name="Yamashiro T."/>
            <person name="Shiraishi A."/>
            <person name="Satake H."/>
            <person name="Nakayama K."/>
        </authorList>
    </citation>
    <scope>NUCLEOTIDE SEQUENCE</scope>
</reference>
<protein>
    <submittedName>
        <fullName evidence="3">Ribonuclease H-like domain-containing protein</fullName>
    </submittedName>
</protein>
<feature type="compositionally biased region" description="Basic and acidic residues" evidence="1">
    <location>
        <begin position="328"/>
        <end position="340"/>
    </location>
</feature>
<dbReference type="InterPro" id="IPR043502">
    <property type="entry name" value="DNA/RNA_pol_sf"/>
</dbReference>
<reference evidence="3" key="1">
    <citation type="journal article" date="2022" name="Int. J. Mol. Sci.">
        <title>Draft Genome of Tanacetum Coccineum: Genomic Comparison of Closely Related Tanacetum-Family Plants.</title>
        <authorList>
            <person name="Yamashiro T."/>
            <person name="Shiraishi A."/>
            <person name="Nakayama K."/>
            <person name="Satake H."/>
        </authorList>
    </citation>
    <scope>NUCLEOTIDE SEQUENCE</scope>
</reference>
<dbReference type="InterPro" id="IPR013103">
    <property type="entry name" value="RVT_2"/>
</dbReference>
<keyword evidence="4" id="KW-1185">Reference proteome</keyword>
<comment type="caution">
    <text evidence="3">The sequence shown here is derived from an EMBL/GenBank/DDBJ whole genome shotgun (WGS) entry which is preliminary data.</text>
</comment>
<feature type="compositionally biased region" description="Polar residues" evidence="1">
    <location>
        <begin position="758"/>
        <end position="782"/>
    </location>
</feature>
<dbReference type="SUPFAM" id="SSF56672">
    <property type="entry name" value="DNA/RNA polymerases"/>
    <property type="match status" value="1"/>
</dbReference>
<dbReference type="PANTHER" id="PTHR11439:SF495">
    <property type="entry name" value="REVERSE TRANSCRIPTASE, RNA-DEPENDENT DNA POLYMERASE-RELATED"/>
    <property type="match status" value="1"/>
</dbReference>
<dbReference type="Gene3D" id="3.30.420.10">
    <property type="entry name" value="Ribonuclease H-like superfamily/Ribonuclease H"/>
    <property type="match status" value="1"/>
</dbReference>
<feature type="region of interest" description="Disordered" evidence="1">
    <location>
        <begin position="741"/>
        <end position="807"/>
    </location>
</feature>
<feature type="compositionally biased region" description="Polar residues" evidence="1">
    <location>
        <begin position="314"/>
        <end position="327"/>
    </location>
</feature>
<dbReference type="Pfam" id="PF14223">
    <property type="entry name" value="Retrotran_gag_2"/>
    <property type="match status" value="1"/>
</dbReference>
<dbReference type="InterPro" id="IPR036397">
    <property type="entry name" value="RNaseH_sf"/>
</dbReference>
<dbReference type="Proteomes" id="UP001151760">
    <property type="component" value="Unassembled WGS sequence"/>
</dbReference>
<evidence type="ECO:0000259" key="2">
    <source>
        <dbReference type="PROSITE" id="PS50994"/>
    </source>
</evidence>
<dbReference type="InterPro" id="IPR001584">
    <property type="entry name" value="Integrase_cat-core"/>
</dbReference>
<organism evidence="3 4">
    <name type="scientific">Tanacetum coccineum</name>
    <dbReference type="NCBI Taxonomy" id="301880"/>
    <lineage>
        <taxon>Eukaryota</taxon>
        <taxon>Viridiplantae</taxon>
        <taxon>Streptophyta</taxon>
        <taxon>Embryophyta</taxon>
        <taxon>Tracheophyta</taxon>
        <taxon>Spermatophyta</taxon>
        <taxon>Magnoliopsida</taxon>
        <taxon>eudicotyledons</taxon>
        <taxon>Gunneridae</taxon>
        <taxon>Pentapetalae</taxon>
        <taxon>asterids</taxon>
        <taxon>campanulids</taxon>
        <taxon>Asterales</taxon>
        <taxon>Asteraceae</taxon>
        <taxon>Asteroideae</taxon>
        <taxon>Anthemideae</taxon>
        <taxon>Anthemidinae</taxon>
        <taxon>Tanacetum</taxon>
    </lineage>
</organism>
<dbReference type="SUPFAM" id="SSF53098">
    <property type="entry name" value="Ribonuclease H-like"/>
    <property type="match status" value="1"/>
</dbReference>
<dbReference type="Pfam" id="PF07727">
    <property type="entry name" value="RVT_2"/>
    <property type="match status" value="2"/>
</dbReference>
<feature type="region of interest" description="Disordered" evidence="1">
    <location>
        <begin position="314"/>
        <end position="349"/>
    </location>
</feature>
<dbReference type="EMBL" id="BQNB010015721">
    <property type="protein sequence ID" value="GJT43344.1"/>
    <property type="molecule type" value="Genomic_DNA"/>
</dbReference>
<dbReference type="CDD" id="cd09272">
    <property type="entry name" value="RNase_HI_RT_Ty1"/>
    <property type="match status" value="1"/>
</dbReference>
<evidence type="ECO:0000313" key="3">
    <source>
        <dbReference type="EMBL" id="GJT43344.1"/>
    </source>
</evidence>
<dbReference type="PANTHER" id="PTHR11439">
    <property type="entry name" value="GAG-POL-RELATED RETROTRANSPOSON"/>
    <property type="match status" value="1"/>
</dbReference>
<gene>
    <name evidence="3" type="ORF">Tco_0952059</name>
</gene>
<evidence type="ECO:0000313" key="4">
    <source>
        <dbReference type="Proteomes" id="UP001151760"/>
    </source>
</evidence>
<dbReference type="PROSITE" id="PS50994">
    <property type="entry name" value="INTEGRASE"/>
    <property type="match status" value="1"/>
</dbReference>
<proteinExistence type="predicted"/>
<feature type="domain" description="Integrase catalytic" evidence="2">
    <location>
        <begin position="556"/>
        <end position="651"/>
    </location>
</feature>